<evidence type="ECO:0000256" key="1">
    <source>
        <dbReference type="ARBA" id="ARBA00004651"/>
    </source>
</evidence>
<dbReference type="InterPro" id="IPR002528">
    <property type="entry name" value="MATE_fam"/>
</dbReference>
<dbReference type="GO" id="GO:0006811">
    <property type="term" value="P:monoatomic ion transport"/>
    <property type="evidence" value="ECO:0007669"/>
    <property type="project" value="UniProtKB-KW"/>
</dbReference>
<feature type="transmembrane region" description="Helical" evidence="10">
    <location>
        <begin position="365"/>
        <end position="386"/>
    </location>
</feature>
<keyword evidence="8 10" id="KW-0472">Membrane</keyword>
<dbReference type="OrthoDB" id="62420at2"/>
<keyword evidence="7" id="KW-0406">Ion transport</keyword>
<evidence type="ECO:0000256" key="5">
    <source>
        <dbReference type="ARBA" id="ARBA00022692"/>
    </source>
</evidence>
<dbReference type="InterPro" id="IPR050222">
    <property type="entry name" value="MATE_MdtK"/>
</dbReference>
<feature type="transmembrane region" description="Helical" evidence="10">
    <location>
        <begin position="168"/>
        <end position="189"/>
    </location>
</feature>
<feature type="transmembrane region" description="Helical" evidence="10">
    <location>
        <begin position="201"/>
        <end position="223"/>
    </location>
</feature>
<feature type="transmembrane region" description="Helical" evidence="10">
    <location>
        <begin position="423"/>
        <end position="442"/>
    </location>
</feature>
<keyword evidence="12" id="KW-1185">Reference proteome</keyword>
<dbReference type="PIRSF" id="PIRSF006603">
    <property type="entry name" value="DinF"/>
    <property type="match status" value="1"/>
</dbReference>
<dbReference type="NCBIfam" id="TIGR00797">
    <property type="entry name" value="matE"/>
    <property type="match status" value="1"/>
</dbReference>
<evidence type="ECO:0000256" key="7">
    <source>
        <dbReference type="ARBA" id="ARBA00023065"/>
    </source>
</evidence>
<dbReference type="PANTHER" id="PTHR43298:SF2">
    <property type="entry name" value="FMN_FAD EXPORTER YEEO-RELATED"/>
    <property type="match status" value="1"/>
</dbReference>
<dbReference type="GO" id="GO:0005886">
    <property type="term" value="C:plasma membrane"/>
    <property type="evidence" value="ECO:0007669"/>
    <property type="project" value="UniProtKB-SubCell"/>
</dbReference>
<name>A0A4R9GIE1_9LEPT</name>
<evidence type="ECO:0000256" key="8">
    <source>
        <dbReference type="ARBA" id="ARBA00023136"/>
    </source>
</evidence>
<dbReference type="PANTHER" id="PTHR43298">
    <property type="entry name" value="MULTIDRUG RESISTANCE PROTEIN NORM-RELATED"/>
    <property type="match status" value="1"/>
</dbReference>
<evidence type="ECO:0000256" key="4">
    <source>
        <dbReference type="ARBA" id="ARBA00022475"/>
    </source>
</evidence>
<feature type="transmembrane region" description="Helical" evidence="10">
    <location>
        <begin position="102"/>
        <end position="121"/>
    </location>
</feature>
<feature type="transmembrane region" description="Helical" evidence="10">
    <location>
        <begin position="398"/>
        <end position="417"/>
    </location>
</feature>
<dbReference type="Proteomes" id="UP000298458">
    <property type="component" value="Unassembled WGS sequence"/>
</dbReference>
<proteinExistence type="predicted"/>
<dbReference type="InterPro" id="IPR048279">
    <property type="entry name" value="MdtK-like"/>
</dbReference>
<gene>
    <name evidence="11" type="ORF">EHO60_03720</name>
</gene>
<feature type="transmembrane region" description="Helical" evidence="10">
    <location>
        <begin position="53"/>
        <end position="82"/>
    </location>
</feature>
<organism evidence="11 12">
    <name type="scientific">Leptospira fletcheri</name>
    <dbReference type="NCBI Taxonomy" id="2484981"/>
    <lineage>
        <taxon>Bacteria</taxon>
        <taxon>Pseudomonadati</taxon>
        <taxon>Spirochaetota</taxon>
        <taxon>Spirochaetia</taxon>
        <taxon>Leptospirales</taxon>
        <taxon>Leptospiraceae</taxon>
        <taxon>Leptospira</taxon>
    </lineage>
</organism>
<keyword evidence="2" id="KW-0813">Transport</keyword>
<keyword evidence="4" id="KW-1003">Cell membrane</keyword>
<dbReference type="Pfam" id="PF01554">
    <property type="entry name" value="MatE"/>
    <property type="match status" value="2"/>
</dbReference>
<comment type="subcellular location">
    <subcellularLocation>
        <location evidence="1">Cell membrane</location>
        <topology evidence="1">Multi-pass membrane protein</topology>
    </subcellularLocation>
</comment>
<protein>
    <recommendedName>
        <fullName evidence="9">Multidrug-efflux transporter</fullName>
    </recommendedName>
</protein>
<dbReference type="CDD" id="cd13133">
    <property type="entry name" value="MATE_like_7"/>
    <property type="match status" value="1"/>
</dbReference>
<keyword evidence="6 10" id="KW-1133">Transmembrane helix</keyword>
<comment type="caution">
    <text evidence="11">The sequence shown here is derived from an EMBL/GenBank/DDBJ whole genome shotgun (WGS) entry which is preliminary data.</text>
</comment>
<keyword evidence="3" id="KW-0050">Antiport</keyword>
<dbReference type="EMBL" id="RQET01000004">
    <property type="protein sequence ID" value="TGK12532.1"/>
    <property type="molecule type" value="Genomic_DNA"/>
</dbReference>
<evidence type="ECO:0000256" key="2">
    <source>
        <dbReference type="ARBA" id="ARBA00022448"/>
    </source>
</evidence>
<feature type="transmembrane region" description="Helical" evidence="10">
    <location>
        <begin position="21"/>
        <end position="41"/>
    </location>
</feature>
<dbReference type="AlphaFoldDB" id="A0A4R9GIE1"/>
<accession>A0A4R9GIE1</accession>
<feature type="transmembrane region" description="Helical" evidence="10">
    <location>
        <begin position="258"/>
        <end position="278"/>
    </location>
</feature>
<evidence type="ECO:0000256" key="9">
    <source>
        <dbReference type="ARBA" id="ARBA00031636"/>
    </source>
</evidence>
<keyword evidence="5 10" id="KW-0812">Transmembrane</keyword>
<dbReference type="GO" id="GO:0042910">
    <property type="term" value="F:xenobiotic transmembrane transporter activity"/>
    <property type="evidence" value="ECO:0007669"/>
    <property type="project" value="InterPro"/>
</dbReference>
<evidence type="ECO:0000256" key="3">
    <source>
        <dbReference type="ARBA" id="ARBA00022449"/>
    </source>
</evidence>
<sequence>MGTFLKKIRRNYRFSRFNSSIISLAIPVVLAMVSQTVVWSTDSIMVGYLGKEALAAIGMGGVTYYTLIAFLIGFSMGIQIIVARRFGEGRPQEIGKIGVTTLYFSSVLGVAITALGIGIAGPLMDLMGADKGVVLLGESYLTYRFIGSGFYFISFCFRGFLDGLGFTMAGFVSMAVTTLSNILFNWILIYGNWGAPAMGMAGAGLASSLAGLAGLCVFPFFLFKHGAETYFRGISFLPSRAHLFEILRTGIPPGLEEGFVNIAFMIFVKFQGMISILSVAASNILFSTLSMAFLPGYAFGVAATTLLGQAMGAKKFKLAYHAAFRSAFFSAHMMGLVGIAFIVFGRNILKVYTQDQQLIDECYPALVLLGVIQVGDAYHMVIGAALRGAGLQIRVFRIYMLLTYLVMLPCAYLFGIYLKGGTLGIWAAIFVWIATLSATFVIEFRRKKWVGGTV</sequence>
<evidence type="ECO:0000313" key="11">
    <source>
        <dbReference type="EMBL" id="TGK12532.1"/>
    </source>
</evidence>
<reference evidence="11" key="1">
    <citation type="journal article" date="2019" name="PLoS Negl. Trop. Dis.">
        <title>Revisiting the worldwide diversity of Leptospira species in the environment.</title>
        <authorList>
            <person name="Vincent A.T."/>
            <person name="Schiettekatte O."/>
            <person name="Bourhy P."/>
            <person name="Veyrier F.J."/>
            <person name="Picardeau M."/>
        </authorList>
    </citation>
    <scope>NUCLEOTIDE SEQUENCE [LARGE SCALE GENOMIC DNA]</scope>
    <source>
        <strain evidence="11">SSW15</strain>
    </source>
</reference>
<dbReference type="GO" id="GO:0015297">
    <property type="term" value="F:antiporter activity"/>
    <property type="evidence" value="ECO:0007669"/>
    <property type="project" value="UniProtKB-KW"/>
</dbReference>
<evidence type="ECO:0000256" key="6">
    <source>
        <dbReference type="ARBA" id="ARBA00022989"/>
    </source>
</evidence>
<evidence type="ECO:0000256" key="10">
    <source>
        <dbReference type="SAM" id="Phobius"/>
    </source>
</evidence>
<feature type="transmembrane region" description="Helical" evidence="10">
    <location>
        <begin position="284"/>
        <end position="307"/>
    </location>
</feature>
<dbReference type="RefSeq" id="WP_135766836.1">
    <property type="nucleotide sequence ID" value="NZ_RQET01000004.1"/>
</dbReference>
<feature type="transmembrane region" description="Helical" evidence="10">
    <location>
        <begin position="141"/>
        <end position="161"/>
    </location>
</feature>
<feature type="transmembrane region" description="Helical" evidence="10">
    <location>
        <begin position="327"/>
        <end position="345"/>
    </location>
</feature>
<evidence type="ECO:0000313" key="12">
    <source>
        <dbReference type="Proteomes" id="UP000298458"/>
    </source>
</evidence>